<dbReference type="Gene3D" id="3.40.50.1010">
    <property type="entry name" value="5'-nuclease"/>
    <property type="match status" value="1"/>
</dbReference>
<proteinExistence type="predicted"/>
<dbReference type="KEGG" id="sus:Acid_1772"/>
<dbReference type="eggNOG" id="COG4113">
    <property type="taxonomic scope" value="Bacteria"/>
</dbReference>
<dbReference type="EMBL" id="CP000473">
    <property type="protein sequence ID" value="ABJ82762.1"/>
    <property type="molecule type" value="Genomic_DNA"/>
</dbReference>
<dbReference type="PANTHER" id="PTHR35901:SF1">
    <property type="entry name" value="EXONUCLEASE VAPC9"/>
    <property type="match status" value="1"/>
</dbReference>
<name>Q027P5_SOLUE</name>
<dbReference type="STRING" id="234267.Acid_1772"/>
<reference evidence="3" key="1">
    <citation type="submission" date="2006-10" db="EMBL/GenBank/DDBJ databases">
        <title>Complete sequence of Solibacter usitatus Ellin6076.</title>
        <authorList>
            <consortium name="US DOE Joint Genome Institute"/>
            <person name="Copeland A."/>
            <person name="Lucas S."/>
            <person name="Lapidus A."/>
            <person name="Barry K."/>
            <person name="Detter J.C."/>
            <person name="Glavina del Rio T."/>
            <person name="Hammon N."/>
            <person name="Israni S."/>
            <person name="Dalin E."/>
            <person name="Tice H."/>
            <person name="Pitluck S."/>
            <person name="Thompson L.S."/>
            <person name="Brettin T."/>
            <person name="Bruce D."/>
            <person name="Han C."/>
            <person name="Tapia R."/>
            <person name="Gilna P."/>
            <person name="Schmutz J."/>
            <person name="Larimer F."/>
            <person name="Land M."/>
            <person name="Hauser L."/>
            <person name="Kyrpides N."/>
            <person name="Mikhailova N."/>
            <person name="Janssen P.H."/>
            <person name="Kuske C.R."/>
            <person name="Richardson P."/>
        </authorList>
    </citation>
    <scope>NUCLEOTIDE SEQUENCE</scope>
    <source>
        <strain evidence="3">Ellin6076</strain>
    </source>
</reference>
<dbReference type="CDD" id="cd09873">
    <property type="entry name" value="PIN_Pae0151-like"/>
    <property type="match status" value="1"/>
</dbReference>
<accession>Q027P5</accession>
<dbReference type="SUPFAM" id="SSF88723">
    <property type="entry name" value="PIN domain-like"/>
    <property type="match status" value="1"/>
</dbReference>
<gene>
    <name evidence="3" type="ordered locus">Acid_1772</name>
</gene>
<organism evidence="3">
    <name type="scientific">Solibacter usitatus (strain Ellin6076)</name>
    <dbReference type="NCBI Taxonomy" id="234267"/>
    <lineage>
        <taxon>Bacteria</taxon>
        <taxon>Pseudomonadati</taxon>
        <taxon>Acidobacteriota</taxon>
        <taxon>Terriglobia</taxon>
        <taxon>Bryobacterales</taxon>
        <taxon>Solibacteraceae</taxon>
        <taxon>Candidatus Solibacter</taxon>
    </lineage>
</organism>
<dbReference type="AlphaFoldDB" id="Q027P5"/>
<dbReference type="InterPro" id="IPR051619">
    <property type="entry name" value="TypeII_TA_RNase_PINc/VapC"/>
</dbReference>
<evidence type="ECO:0000313" key="3">
    <source>
        <dbReference type="EMBL" id="ABJ82762.1"/>
    </source>
</evidence>
<dbReference type="PANTHER" id="PTHR35901">
    <property type="entry name" value="RIBONUCLEASE VAPC3"/>
    <property type="match status" value="1"/>
</dbReference>
<dbReference type="HOGENOM" id="CLU_121774_4_0_0"/>
<protein>
    <submittedName>
        <fullName evidence="3">PilT protein</fullName>
    </submittedName>
</protein>
<dbReference type="Pfam" id="PF01850">
    <property type="entry name" value="PIN"/>
    <property type="match status" value="1"/>
</dbReference>
<dbReference type="InterPro" id="IPR044153">
    <property type="entry name" value="PIN_Pae0151-like"/>
</dbReference>
<dbReference type="InterPro" id="IPR002716">
    <property type="entry name" value="PIN_dom"/>
</dbReference>
<keyword evidence="1" id="KW-0460">Magnesium</keyword>
<dbReference type="InParanoid" id="Q027P5"/>
<dbReference type="OrthoDB" id="9798446at2"/>
<evidence type="ECO:0000256" key="1">
    <source>
        <dbReference type="ARBA" id="ARBA00022842"/>
    </source>
</evidence>
<sequence length="132" mass="14926">MPFVLDTSIPACWAFQDEQDARADAAYVRIKTEEAVVPSLWWFEIRNILVVNERRKRITESDTGIFLRDLAGLRIRLDRDPDEGAVLRLARTHRLSVYEASYLELALRESIPLATLDGELAAAAGREGTNLI</sequence>
<feature type="domain" description="PIN" evidence="2">
    <location>
        <begin position="4"/>
        <end position="124"/>
    </location>
</feature>
<dbReference type="InterPro" id="IPR029060">
    <property type="entry name" value="PIN-like_dom_sf"/>
</dbReference>
<evidence type="ECO:0000259" key="2">
    <source>
        <dbReference type="Pfam" id="PF01850"/>
    </source>
</evidence>